<sequence length="105" mass="11180">MLTVDLSQCCKCKDTLKPAGDTLNSSSSLVSASEKFSFSSCVHDDSSKSTSYVSIQSNKADGNIAWICNPPQTTRSTNISNSIATVVAILLDSGNFVQEEVNVKL</sequence>
<dbReference type="AlphaFoldDB" id="A0A498JS03"/>
<proteinExistence type="predicted"/>
<organism evidence="1 2">
    <name type="scientific">Malus domestica</name>
    <name type="common">Apple</name>
    <name type="synonym">Pyrus malus</name>
    <dbReference type="NCBI Taxonomy" id="3750"/>
    <lineage>
        <taxon>Eukaryota</taxon>
        <taxon>Viridiplantae</taxon>
        <taxon>Streptophyta</taxon>
        <taxon>Embryophyta</taxon>
        <taxon>Tracheophyta</taxon>
        <taxon>Spermatophyta</taxon>
        <taxon>Magnoliopsida</taxon>
        <taxon>eudicotyledons</taxon>
        <taxon>Gunneridae</taxon>
        <taxon>Pentapetalae</taxon>
        <taxon>rosids</taxon>
        <taxon>fabids</taxon>
        <taxon>Rosales</taxon>
        <taxon>Rosaceae</taxon>
        <taxon>Amygdaloideae</taxon>
        <taxon>Maleae</taxon>
        <taxon>Malus</taxon>
    </lineage>
</organism>
<comment type="caution">
    <text evidence="1">The sequence shown here is derived from an EMBL/GenBank/DDBJ whole genome shotgun (WGS) entry which is preliminary data.</text>
</comment>
<accession>A0A498JS03</accession>
<reference evidence="1 2" key="1">
    <citation type="submission" date="2018-10" db="EMBL/GenBank/DDBJ databases">
        <title>A high-quality apple genome assembly.</title>
        <authorList>
            <person name="Hu J."/>
        </authorList>
    </citation>
    <scope>NUCLEOTIDE SEQUENCE [LARGE SCALE GENOMIC DNA]</scope>
    <source>
        <strain evidence="2">cv. HFTH1</strain>
        <tissue evidence="1">Young leaf</tissue>
    </source>
</reference>
<evidence type="ECO:0000313" key="2">
    <source>
        <dbReference type="Proteomes" id="UP000290289"/>
    </source>
</evidence>
<keyword evidence="2" id="KW-1185">Reference proteome</keyword>
<evidence type="ECO:0000313" key="1">
    <source>
        <dbReference type="EMBL" id="RXH98548.1"/>
    </source>
</evidence>
<protein>
    <submittedName>
        <fullName evidence="1">Uncharacterized protein</fullName>
    </submittedName>
</protein>
<dbReference type="Proteomes" id="UP000290289">
    <property type="component" value="Chromosome 5"/>
</dbReference>
<dbReference type="EMBL" id="RDQH01000331">
    <property type="protein sequence ID" value="RXH98548.1"/>
    <property type="molecule type" value="Genomic_DNA"/>
</dbReference>
<gene>
    <name evidence="1" type="ORF">DVH24_010873</name>
</gene>
<name>A0A498JS03_MALDO</name>